<keyword evidence="1" id="KW-0378">Hydrolase</keyword>
<dbReference type="OrthoDB" id="9781413at2"/>
<evidence type="ECO:0000313" key="2">
    <source>
        <dbReference type="Proteomes" id="UP000256304"/>
    </source>
</evidence>
<gene>
    <name evidence="1" type="ORF">A8990_101338</name>
</gene>
<dbReference type="PANTHER" id="PTHR10000">
    <property type="entry name" value="PHOSPHOSERINE PHOSPHATASE"/>
    <property type="match status" value="1"/>
</dbReference>
<dbReference type="Proteomes" id="UP000256304">
    <property type="component" value="Unassembled WGS sequence"/>
</dbReference>
<proteinExistence type="predicted"/>
<dbReference type="GO" id="GO:0005829">
    <property type="term" value="C:cytosol"/>
    <property type="evidence" value="ECO:0007669"/>
    <property type="project" value="TreeGrafter"/>
</dbReference>
<dbReference type="CDD" id="cd07516">
    <property type="entry name" value="HAD_Pase"/>
    <property type="match status" value="1"/>
</dbReference>
<protein>
    <submittedName>
        <fullName evidence="1">Cof subfamily protein (Haloacid dehalogenase superfamily)/HAD superfamily hydrolase (TIGR01484 family)</fullName>
    </submittedName>
</protein>
<dbReference type="AlphaFoldDB" id="A0A3D9SF62"/>
<dbReference type="Pfam" id="PF08282">
    <property type="entry name" value="Hydrolase_3"/>
    <property type="match status" value="1"/>
</dbReference>
<dbReference type="Gene3D" id="3.30.1240.10">
    <property type="match status" value="1"/>
</dbReference>
<dbReference type="SFLD" id="SFLDS00003">
    <property type="entry name" value="Haloacid_Dehalogenase"/>
    <property type="match status" value="1"/>
</dbReference>
<dbReference type="InterPro" id="IPR036412">
    <property type="entry name" value="HAD-like_sf"/>
</dbReference>
<dbReference type="NCBIfam" id="TIGR00099">
    <property type="entry name" value="Cof-subfamily"/>
    <property type="match status" value="1"/>
</dbReference>
<dbReference type="GO" id="GO:0016791">
    <property type="term" value="F:phosphatase activity"/>
    <property type="evidence" value="ECO:0007669"/>
    <property type="project" value="TreeGrafter"/>
</dbReference>
<dbReference type="EMBL" id="QTTN01000001">
    <property type="protein sequence ID" value="REE94542.1"/>
    <property type="molecule type" value="Genomic_DNA"/>
</dbReference>
<dbReference type="InterPro" id="IPR006379">
    <property type="entry name" value="HAD-SF_hydro_IIB"/>
</dbReference>
<dbReference type="SUPFAM" id="SSF56784">
    <property type="entry name" value="HAD-like"/>
    <property type="match status" value="1"/>
</dbReference>
<keyword evidence="2" id="KW-1185">Reference proteome</keyword>
<accession>A0A3D9SF62</accession>
<dbReference type="NCBIfam" id="TIGR01484">
    <property type="entry name" value="HAD-SF-IIB"/>
    <property type="match status" value="1"/>
</dbReference>
<sequence>MEFSALVLDLDGTLLDSNKQVSERNKQAVISCHQRGLTIIYATARPPRAVKELLPEELYTIGSFVYYNGALVRSSHCGEEHHFPIERDLFGEFLDHCLDIAPSVEFSIEVMDEWYCLGEIEVAVVARRKGNPIQREIDELKQYHPTKILLSSIDESNAAALVDPFATRLNIVITDGGKLIQIMSLTASKEAGVQLLCDSFGISMSELIVFGDDYNDTGLLGAAGYSVAMGNAPHDVKEAADEVALTNDEDGVGVVLERILAE</sequence>
<reference evidence="1 2" key="1">
    <citation type="submission" date="2018-08" db="EMBL/GenBank/DDBJ databases">
        <title>Genomic Encyclopedia of Type Strains, Phase III (KMG-III): the genomes of soil and plant-associated and newly described type strains.</title>
        <authorList>
            <person name="Whitman W."/>
        </authorList>
    </citation>
    <scope>NUCLEOTIDE SEQUENCE [LARGE SCALE GENOMIC DNA]</scope>
    <source>
        <strain evidence="1 2">CGMCC 1.10966</strain>
    </source>
</reference>
<dbReference type="InterPro" id="IPR000150">
    <property type="entry name" value="Cof"/>
</dbReference>
<dbReference type="PANTHER" id="PTHR10000:SF8">
    <property type="entry name" value="HAD SUPERFAMILY HYDROLASE-LIKE, TYPE 3"/>
    <property type="match status" value="1"/>
</dbReference>
<dbReference type="InterPro" id="IPR023214">
    <property type="entry name" value="HAD_sf"/>
</dbReference>
<name>A0A3D9SF62_9BACL</name>
<comment type="caution">
    <text evidence="1">The sequence shown here is derived from an EMBL/GenBank/DDBJ whole genome shotgun (WGS) entry which is preliminary data.</text>
</comment>
<organism evidence="1 2">
    <name type="scientific">Paenibacillus taihuensis</name>
    <dbReference type="NCBI Taxonomy" id="1156355"/>
    <lineage>
        <taxon>Bacteria</taxon>
        <taxon>Bacillati</taxon>
        <taxon>Bacillota</taxon>
        <taxon>Bacilli</taxon>
        <taxon>Bacillales</taxon>
        <taxon>Paenibacillaceae</taxon>
        <taxon>Paenibacillus</taxon>
    </lineage>
</organism>
<dbReference type="SFLD" id="SFLDG01140">
    <property type="entry name" value="C2.B:_Phosphomannomutase_and_P"/>
    <property type="match status" value="1"/>
</dbReference>
<dbReference type="GO" id="GO:0000287">
    <property type="term" value="F:magnesium ion binding"/>
    <property type="evidence" value="ECO:0007669"/>
    <property type="project" value="TreeGrafter"/>
</dbReference>
<dbReference type="Gene3D" id="3.40.50.1000">
    <property type="entry name" value="HAD superfamily/HAD-like"/>
    <property type="match status" value="1"/>
</dbReference>
<evidence type="ECO:0000313" key="1">
    <source>
        <dbReference type="EMBL" id="REE94542.1"/>
    </source>
</evidence>
<dbReference type="RefSeq" id="WP_116187254.1">
    <property type="nucleotide sequence ID" value="NZ_QTTN01000001.1"/>
</dbReference>